<feature type="domain" description="Immunoglobulin" evidence="5">
    <location>
        <begin position="60"/>
        <end position="134"/>
    </location>
</feature>
<dbReference type="InterPro" id="IPR003599">
    <property type="entry name" value="Ig_sub"/>
</dbReference>
<dbReference type="Gene3D" id="2.60.40.10">
    <property type="entry name" value="Immunoglobulins"/>
    <property type="match status" value="1"/>
</dbReference>
<dbReference type="Proteomes" id="UP000265040">
    <property type="component" value="Chromosome 18"/>
</dbReference>
<evidence type="ECO:0000256" key="4">
    <source>
        <dbReference type="SAM" id="Phobius"/>
    </source>
</evidence>
<protein>
    <recommendedName>
        <fullName evidence="5">Immunoglobulin domain-containing protein</fullName>
    </recommendedName>
</protein>
<reference evidence="6 7" key="1">
    <citation type="submission" date="2021-04" db="EMBL/GenBank/DDBJ databases">
        <authorList>
            <consortium name="Wellcome Sanger Institute Data Sharing"/>
        </authorList>
    </citation>
    <scope>NUCLEOTIDE SEQUENCE [LARGE SCALE GENOMIC DNA]</scope>
</reference>
<dbReference type="GO" id="GO:0004888">
    <property type="term" value="F:transmembrane signaling receptor activity"/>
    <property type="evidence" value="ECO:0007669"/>
    <property type="project" value="TreeGrafter"/>
</dbReference>
<accession>A0AAQ6IBZ7</accession>
<evidence type="ECO:0000313" key="7">
    <source>
        <dbReference type="Proteomes" id="UP000265040"/>
    </source>
</evidence>
<dbReference type="PANTHER" id="PTHR11481">
    <property type="entry name" value="IMMUNOGLOBULIN FC RECEPTOR"/>
    <property type="match status" value="1"/>
</dbReference>
<dbReference type="SUPFAM" id="SSF48726">
    <property type="entry name" value="Immunoglobulin"/>
    <property type="match status" value="1"/>
</dbReference>
<keyword evidence="4" id="KW-1133">Transmembrane helix</keyword>
<feature type="compositionally biased region" description="Low complexity" evidence="3">
    <location>
        <begin position="212"/>
        <end position="230"/>
    </location>
</feature>
<keyword evidence="1" id="KW-0732">Signal</keyword>
<feature type="compositionally biased region" description="Polar residues" evidence="3">
    <location>
        <begin position="231"/>
        <end position="244"/>
    </location>
</feature>
<feature type="transmembrane region" description="Helical" evidence="4">
    <location>
        <begin position="178"/>
        <end position="196"/>
    </location>
</feature>
<feature type="region of interest" description="Disordered" evidence="3">
    <location>
        <begin position="211"/>
        <end position="244"/>
    </location>
</feature>
<reference evidence="6" key="2">
    <citation type="submission" date="2025-08" db="UniProtKB">
        <authorList>
            <consortium name="Ensembl"/>
        </authorList>
    </citation>
    <scope>IDENTIFICATION</scope>
</reference>
<dbReference type="InterPro" id="IPR050488">
    <property type="entry name" value="Ig_Fc_receptor"/>
</dbReference>
<dbReference type="GO" id="GO:0009897">
    <property type="term" value="C:external side of plasma membrane"/>
    <property type="evidence" value="ECO:0007669"/>
    <property type="project" value="TreeGrafter"/>
</dbReference>
<dbReference type="SMART" id="SM00409">
    <property type="entry name" value="IG"/>
    <property type="match status" value="1"/>
</dbReference>
<evidence type="ECO:0000256" key="3">
    <source>
        <dbReference type="SAM" id="MobiDB-lite"/>
    </source>
</evidence>
<dbReference type="PANTHER" id="PTHR11481:SF64">
    <property type="entry name" value="FC RECEPTOR-LIKE PROTEIN 4"/>
    <property type="match status" value="1"/>
</dbReference>
<keyword evidence="4" id="KW-0472">Membrane</keyword>
<keyword evidence="2" id="KW-1015">Disulfide bond</keyword>
<dbReference type="GO" id="GO:0007166">
    <property type="term" value="P:cell surface receptor signaling pathway"/>
    <property type="evidence" value="ECO:0007669"/>
    <property type="project" value="TreeGrafter"/>
</dbReference>
<dbReference type="GeneTree" id="ENSGT01150000290115"/>
<evidence type="ECO:0000256" key="1">
    <source>
        <dbReference type="ARBA" id="ARBA00022729"/>
    </source>
</evidence>
<dbReference type="Ensembl" id="ENSATET00000079728.1">
    <property type="protein sequence ID" value="ENSATEP00000074520.1"/>
    <property type="gene ID" value="ENSATEG00000031028.1"/>
</dbReference>
<dbReference type="InterPro" id="IPR013783">
    <property type="entry name" value="Ig-like_fold"/>
</dbReference>
<sequence length="263" mass="28851">MMKLMGVTKTCGTVKSGGPCSVSHVFSSDSGKYWCEAKGARTTSDSLNINITDGSVILDSPALQVMEEDNVTLHCGNKTTSSVLIADFYKDGVNIATGYDGYMTIRNVSKSDEGLYKCNIIGVGESAESWLAVRGDLKQNYTELYHDAHTFTVSPSLHQATNPTHNHSHRFLIPWNNLTLFLMALLLLLMGIFLYGKHRVLVFATSKASTPSSQLEEGQTEQETSSSTVTPNMNTSSADTEQCTTNPDAFYSTIYEVIEKRDM</sequence>
<name>A0AAQ6IBZ7_ANATE</name>
<dbReference type="AlphaFoldDB" id="A0AAQ6IBZ7"/>
<evidence type="ECO:0000259" key="5">
    <source>
        <dbReference type="SMART" id="SM00409"/>
    </source>
</evidence>
<organism evidence="6 7">
    <name type="scientific">Anabas testudineus</name>
    <name type="common">Climbing perch</name>
    <name type="synonym">Anthias testudineus</name>
    <dbReference type="NCBI Taxonomy" id="64144"/>
    <lineage>
        <taxon>Eukaryota</taxon>
        <taxon>Metazoa</taxon>
        <taxon>Chordata</taxon>
        <taxon>Craniata</taxon>
        <taxon>Vertebrata</taxon>
        <taxon>Euteleostomi</taxon>
        <taxon>Actinopterygii</taxon>
        <taxon>Neopterygii</taxon>
        <taxon>Teleostei</taxon>
        <taxon>Neoteleostei</taxon>
        <taxon>Acanthomorphata</taxon>
        <taxon>Anabantaria</taxon>
        <taxon>Anabantiformes</taxon>
        <taxon>Anabantoidei</taxon>
        <taxon>Anabantidae</taxon>
        <taxon>Anabas</taxon>
    </lineage>
</organism>
<keyword evidence="4" id="KW-0812">Transmembrane</keyword>
<keyword evidence="7" id="KW-1185">Reference proteome</keyword>
<dbReference type="InterPro" id="IPR036179">
    <property type="entry name" value="Ig-like_dom_sf"/>
</dbReference>
<evidence type="ECO:0000256" key="2">
    <source>
        <dbReference type="ARBA" id="ARBA00023157"/>
    </source>
</evidence>
<dbReference type="GO" id="GO:0006955">
    <property type="term" value="P:immune response"/>
    <property type="evidence" value="ECO:0007669"/>
    <property type="project" value="TreeGrafter"/>
</dbReference>
<proteinExistence type="predicted"/>
<evidence type="ECO:0000313" key="6">
    <source>
        <dbReference type="Ensembl" id="ENSATEP00000074520.1"/>
    </source>
</evidence>
<reference evidence="6" key="3">
    <citation type="submission" date="2025-09" db="UniProtKB">
        <authorList>
            <consortium name="Ensembl"/>
        </authorList>
    </citation>
    <scope>IDENTIFICATION</scope>
</reference>